<gene>
    <name evidence="2" type="ORF">DS031_20595</name>
</gene>
<dbReference type="Gene3D" id="3.30.70.100">
    <property type="match status" value="1"/>
</dbReference>
<dbReference type="OrthoDB" id="2973698at2"/>
<sequence>MMKKLILSSVLGLAALFAVMLFNYGTNDVHAENGQAVFSGVNLSCEGCELQVRDALQNIVGIQDFHLDSQKGLITVSYNEAVMKPEWVEKSLESFGFHSIELE</sequence>
<evidence type="ECO:0000313" key="2">
    <source>
        <dbReference type="EMBL" id="RBW67674.1"/>
    </source>
</evidence>
<dbReference type="EMBL" id="QOCW01000031">
    <property type="protein sequence ID" value="RBW67674.1"/>
    <property type="molecule type" value="Genomic_DNA"/>
</dbReference>
<dbReference type="InterPro" id="IPR006121">
    <property type="entry name" value="HMA_dom"/>
</dbReference>
<dbReference type="CDD" id="cd00371">
    <property type="entry name" value="HMA"/>
    <property type="match status" value="1"/>
</dbReference>
<dbReference type="PROSITE" id="PS50846">
    <property type="entry name" value="HMA_2"/>
    <property type="match status" value="1"/>
</dbReference>
<dbReference type="InterPro" id="IPR036163">
    <property type="entry name" value="HMA_dom_sf"/>
</dbReference>
<name>A0A366XU56_9BACI</name>
<keyword evidence="3" id="KW-1185">Reference proteome</keyword>
<organism evidence="2 3">
    <name type="scientific">Bacillus taeanensis</name>
    <dbReference type="NCBI Taxonomy" id="273032"/>
    <lineage>
        <taxon>Bacteria</taxon>
        <taxon>Bacillati</taxon>
        <taxon>Bacillota</taxon>
        <taxon>Bacilli</taxon>
        <taxon>Bacillales</taxon>
        <taxon>Bacillaceae</taxon>
        <taxon>Bacillus</taxon>
    </lineage>
</organism>
<dbReference type="SUPFAM" id="SSF55008">
    <property type="entry name" value="HMA, heavy metal-associated domain"/>
    <property type="match status" value="1"/>
</dbReference>
<dbReference type="AlphaFoldDB" id="A0A366XU56"/>
<dbReference type="GO" id="GO:0046872">
    <property type="term" value="F:metal ion binding"/>
    <property type="evidence" value="ECO:0007669"/>
    <property type="project" value="InterPro"/>
</dbReference>
<dbReference type="Pfam" id="PF00403">
    <property type="entry name" value="HMA"/>
    <property type="match status" value="1"/>
</dbReference>
<evidence type="ECO:0000313" key="3">
    <source>
        <dbReference type="Proteomes" id="UP000253314"/>
    </source>
</evidence>
<feature type="domain" description="HMA" evidence="1">
    <location>
        <begin position="34"/>
        <end position="100"/>
    </location>
</feature>
<evidence type="ECO:0000259" key="1">
    <source>
        <dbReference type="PROSITE" id="PS50846"/>
    </source>
</evidence>
<accession>A0A366XU56</accession>
<protein>
    <recommendedName>
        <fullName evidence="1">HMA domain-containing protein</fullName>
    </recommendedName>
</protein>
<reference evidence="2 3" key="1">
    <citation type="submission" date="2018-07" db="EMBL/GenBank/DDBJ databases">
        <title>Lottiidibacillus patelloidae gen. nov., sp. nov., isolated from the intestinal tract of a marine limpet and the reclassification of B. taeanensis BH030017T, B. algicola KMM 3737T and B. hwajinpoensis SW-72T as genus Lottiidibacillus.</title>
        <authorList>
            <person name="Liu R."/>
            <person name="Huang Z."/>
        </authorList>
    </citation>
    <scope>NUCLEOTIDE SEQUENCE [LARGE SCALE GENOMIC DNA]</scope>
    <source>
        <strain evidence="2 3">BH030017</strain>
    </source>
</reference>
<proteinExistence type="predicted"/>
<dbReference type="Proteomes" id="UP000253314">
    <property type="component" value="Unassembled WGS sequence"/>
</dbReference>
<comment type="caution">
    <text evidence="2">The sequence shown here is derived from an EMBL/GenBank/DDBJ whole genome shotgun (WGS) entry which is preliminary data.</text>
</comment>